<dbReference type="Proteomes" id="UP000023758">
    <property type="component" value="Unassembled WGS sequence"/>
</dbReference>
<feature type="compositionally biased region" description="Polar residues" evidence="1">
    <location>
        <begin position="101"/>
        <end position="115"/>
    </location>
</feature>
<feature type="region of interest" description="Disordered" evidence="1">
    <location>
        <begin position="90"/>
        <end position="140"/>
    </location>
</feature>
<evidence type="ECO:0000256" key="2">
    <source>
        <dbReference type="SAM" id="SignalP"/>
    </source>
</evidence>
<feature type="region of interest" description="Disordered" evidence="1">
    <location>
        <begin position="26"/>
        <end position="55"/>
    </location>
</feature>
<proteinExistence type="predicted"/>
<dbReference type="HOGENOM" id="CLU_1556388_0_0_1"/>
<organism evidence="3">
    <name type="scientific">Trichophyton rubrum CBS 288.86</name>
    <dbReference type="NCBI Taxonomy" id="1215330"/>
    <lineage>
        <taxon>Eukaryota</taxon>
        <taxon>Fungi</taxon>
        <taxon>Dikarya</taxon>
        <taxon>Ascomycota</taxon>
        <taxon>Pezizomycotina</taxon>
        <taxon>Eurotiomycetes</taxon>
        <taxon>Eurotiomycetidae</taxon>
        <taxon>Onygenales</taxon>
        <taxon>Arthrodermataceae</taxon>
        <taxon>Trichophyton</taxon>
    </lineage>
</organism>
<gene>
    <name evidence="3" type="ORF">H103_05836</name>
</gene>
<feature type="signal peptide" evidence="2">
    <location>
        <begin position="1"/>
        <end position="18"/>
    </location>
</feature>
<evidence type="ECO:0000256" key="1">
    <source>
        <dbReference type="SAM" id="MobiDB-lite"/>
    </source>
</evidence>
<feature type="chain" id="PRO_5001511056" evidence="2">
    <location>
        <begin position="19"/>
        <end position="172"/>
    </location>
</feature>
<dbReference type="EMBL" id="KK207877">
    <property type="protein sequence ID" value="EZF50737.1"/>
    <property type="molecule type" value="Genomic_DNA"/>
</dbReference>
<accession>A0A022VWX2</accession>
<keyword evidence="2" id="KW-0732">Signal</keyword>
<sequence>MALLQAWFALILLHASLSATFPYPNATRPLSDRDVSISGNRYYPQTPTRDPTCNQSDYEKVDCPAPSICYHQRGGAPACCPPDTNCDPPWMRGPSPPIQTPMPSQSGSTSESNQANGSGNSGVGVSGSSRAENHNSNNFNVSVRNGGTAMFKSKFAGLLSIPVLTVAVLIML</sequence>
<dbReference type="AlphaFoldDB" id="A0A022VWX2"/>
<feature type="compositionally biased region" description="Polar residues" evidence="1">
    <location>
        <begin position="37"/>
        <end position="55"/>
    </location>
</feature>
<reference evidence="3" key="1">
    <citation type="submission" date="2014-02" db="EMBL/GenBank/DDBJ databases">
        <title>The Genome Sequence of Trichophyton rubrum (morphotype fischeri) CBS 288.86.</title>
        <authorList>
            <consortium name="The Broad Institute Genomics Platform"/>
            <person name="Cuomo C.A."/>
            <person name="White T.C."/>
            <person name="Graser Y."/>
            <person name="Martinez-Rossi N."/>
            <person name="Heitman J."/>
            <person name="Young S.K."/>
            <person name="Zeng Q."/>
            <person name="Gargeya S."/>
            <person name="Abouelleil A."/>
            <person name="Alvarado L."/>
            <person name="Chapman S.B."/>
            <person name="Gainer-Dewar J."/>
            <person name="Goldberg J."/>
            <person name="Griggs A."/>
            <person name="Gujja S."/>
            <person name="Hansen M."/>
            <person name="Howarth C."/>
            <person name="Imamovic A."/>
            <person name="Larimer J."/>
            <person name="Martinez D."/>
            <person name="Murphy C."/>
            <person name="Pearson M.D."/>
            <person name="Persinoti G."/>
            <person name="Poon T."/>
            <person name="Priest M."/>
            <person name="Roberts A.D."/>
            <person name="Saif S."/>
            <person name="Shea T.D."/>
            <person name="Sykes S.N."/>
            <person name="Wortman J."/>
            <person name="Nusbaum C."/>
            <person name="Birren B."/>
        </authorList>
    </citation>
    <scope>NUCLEOTIDE SEQUENCE [LARGE SCALE GENOMIC DNA]</scope>
    <source>
        <strain evidence="3">CBS 288.86</strain>
    </source>
</reference>
<protein>
    <submittedName>
        <fullName evidence="3">Uncharacterized protein</fullName>
    </submittedName>
</protein>
<name>A0A022VWX2_TRIRU</name>
<evidence type="ECO:0000313" key="3">
    <source>
        <dbReference type="EMBL" id="EZF50737.1"/>
    </source>
</evidence>
<dbReference type="OrthoDB" id="4174338at2759"/>